<proteinExistence type="predicted"/>
<dbReference type="Proteomes" id="UP000093053">
    <property type="component" value="Chromosome"/>
</dbReference>
<evidence type="ECO:0000256" key="2">
    <source>
        <dbReference type="ARBA" id="ARBA00022692"/>
    </source>
</evidence>
<evidence type="ECO:0000256" key="5">
    <source>
        <dbReference type="SAM" id="Phobius"/>
    </source>
</evidence>
<dbReference type="GO" id="GO:0016020">
    <property type="term" value="C:membrane"/>
    <property type="evidence" value="ECO:0007669"/>
    <property type="project" value="UniProtKB-SubCell"/>
</dbReference>
<dbReference type="Pfam" id="PF13564">
    <property type="entry name" value="DoxX_2"/>
    <property type="match status" value="1"/>
</dbReference>
<feature type="transmembrane region" description="Helical" evidence="5">
    <location>
        <begin position="6"/>
        <end position="25"/>
    </location>
</feature>
<protein>
    <submittedName>
        <fullName evidence="6">DoxX family protein</fullName>
    </submittedName>
</protein>
<accession>A0A1B2HSR1</accession>
<reference evidence="6 7" key="1">
    <citation type="submission" date="2016-07" db="EMBL/GenBank/DDBJ databases">
        <title>Complete genome sequence of the Lentzea guizhouensis DHS C013.</title>
        <authorList>
            <person name="Cao C."/>
        </authorList>
    </citation>
    <scope>NUCLEOTIDE SEQUENCE [LARGE SCALE GENOMIC DNA]</scope>
    <source>
        <strain evidence="6 7">DHS C013</strain>
    </source>
</reference>
<keyword evidence="4 5" id="KW-0472">Membrane</keyword>
<evidence type="ECO:0000256" key="3">
    <source>
        <dbReference type="ARBA" id="ARBA00022989"/>
    </source>
</evidence>
<gene>
    <name evidence="6" type="ORF">BBK82_36860</name>
</gene>
<organism evidence="6 7">
    <name type="scientific">Lentzea guizhouensis</name>
    <dbReference type="NCBI Taxonomy" id="1586287"/>
    <lineage>
        <taxon>Bacteria</taxon>
        <taxon>Bacillati</taxon>
        <taxon>Actinomycetota</taxon>
        <taxon>Actinomycetes</taxon>
        <taxon>Pseudonocardiales</taxon>
        <taxon>Pseudonocardiaceae</taxon>
        <taxon>Lentzea</taxon>
    </lineage>
</organism>
<evidence type="ECO:0000313" key="7">
    <source>
        <dbReference type="Proteomes" id="UP000093053"/>
    </source>
</evidence>
<name>A0A1B2HSR1_9PSEU</name>
<evidence type="ECO:0000256" key="1">
    <source>
        <dbReference type="ARBA" id="ARBA00004141"/>
    </source>
</evidence>
<dbReference type="EMBL" id="CP016793">
    <property type="protein sequence ID" value="ANZ40741.1"/>
    <property type="molecule type" value="Genomic_DNA"/>
</dbReference>
<dbReference type="KEGG" id="led:BBK82_36860"/>
<keyword evidence="7" id="KW-1185">Reference proteome</keyword>
<comment type="subcellular location">
    <subcellularLocation>
        <location evidence="1">Membrane</location>
        <topology evidence="1">Multi-pass membrane protein</topology>
    </subcellularLocation>
</comment>
<feature type="transmembrane region" description="Helical" evidence="5">
    <location>
        <begin position="104"/>
        <end position="121"/>
    </location>
</feature>
<dbReference type="InterPro" id="IPR032808">
    <property type="entry name" value="DoxX"/>
</dbReference>
<keyword evidence="2 5" id="KW-0812">Transmembrane</keyword>
<keyword evidence="3 5" id="KW-1133">Transmembrane helix</keyword>
<dbReference type="STRING" id="1586287.BBK82_36860"/>
<evidence type="ECO:0000256" key="4">
    <source>
        <dbReference type="ARBA" id="ARBA00023136"/>
    </source>
</evidence>
<dbReference type="RefSeq" id="WP_065919079.1">
    <property type="nucleotide sequence ID" value="NZ_CP016793.1"/>
</dbReference>
<sequence>MDLVLWIVSGVLAAVYLMAGITKLAKSREQLLAEPRMAWAGDFAPNQIKAIGAAEVLGALGLVLPWLTGIAPVLTPVAAAGLAVLQIGAAYVHGRRHETATIPVNVVLAALAAFVAVTRFGQL</sequence>
<dbReference type="AlphaFoldDB" id="A0A1B2HSR1"/>
<evidence type="ECO:0000313" key="6">
    <source>
        <dbReference type="EMBL" id="ANZ40741.1"/>
    </source>
</evidence>
<dbReference type="OrthoDB" id="3790625at2"/>